<dbReference type="PROSITE" id="PS51724">
    <property type="entry name" value="SPOR"/>
    <property type="match status" value="1"/>
</dbReference>
<feature type="domain" description="SPOR" evidence="2">
    <location>
        <begin position="472"/>
        <end position="547"/>
    </location>
</feature>
<dbReference type="Gene3D" id="3.40.50.300">
    <property type="entry name" value="P-loop containing nucleotide triphosphate hydrolases"/>
    <property type="match status" value="1"/>
</dbReference>
<dbReference type="Proteomes" id="UP000178797">
    <property type="component" value="Unassembled WGS sequence"/>
</dbReference>
<keyword evidence="1" id="KW-0472">Membrane</keyword>
<evidence type="ECO:0000256" key="1">
    <source>
        <dbReference type="SAM" id="Phobius"/>
    </source>
</evidence>
<protein>
    <recommendedName>
        <fullName evidence="2">SPOR domain-containing protein</fullName>
    </recommendedName>
</protein>
<comment type="caution">
    <text evidence="3">The sequence shown here is derived from an EMBL/GenBank/DDBJ whole genome shotgun (WGS) entry which is preliminary data.</text>
</comment>
<sequence length="547" mass="62321">MYTLFYNLTKKPFENTPDPDFLYLSNTHREALASLVYGIEAGKGFVLLAGDVGTGKTTVIHALQKRIDPSFLVINIINPNYSFDEIIKYLSSKLDVSIDGTNGLELIEIIRQRLEAMDKDGKRCVIIVDEAHHLSENSLEELRLISNIEGEKQKLIQIILVGQIELYRILQRDSMRQVQQRIVINRVLGPLNKDEVKDYIRFRLNIAGNQKSIFDEMALNLIWKKSKGIPRVINQLCDNAMVIGFALDAKIIGINIVREAIKDMESGQEYITGIAKTRFDAGHRQSVFVMLPIILALVIGGSFIYAKFYRGQKKEIIASENNAVYTILSQSEGSYFNDNDRKLANTNFESLHEIAVQSIPAAKENISHSVPEETLPEQTIPDISTVDAEIQHNIFRPVDTVHNKHDESDDIKKKVLPNEYLIKMATDIYGISNDTVIDLIHMANPGLKNVNKIFPDKNVVFPKLNRKDMIVKGEDGGYYIHFASFYRFDNAKKEVDDLFKDNNERIFLITVLAGEHLVYRIYIGIFKDYIAAEEKLGFLKLKYLPFL</sequence>
<dbReference type="SUPFAM" id="SSF52540">
    <property type="entry name" value="P-loop containing nucleoside triphosphate hydrolases"/>
    <property type="match status" value="1"/>
</dbReference>
<evidence type="ECO:0000313" key="3">
    <source>
        <dbReference type="EMBL" id="OGL44891.1"/>
    </source>
</evidence>
<dbReference type="InterPro" id="IPR003593">
    <property type="entry name" value="AAA+_ATPase"/>
</dbReference>
<evidence type="ECO:0000313" key="4">
    <source>
        <dbReference type="Proteomes" id="UP000178797"/>
    </source>
</evidence>
<dbReference type="InterPro" id="IPR007730">
    <property type="entry name" value="SPOR-like_dom"/>
</dbReference>
<organism evidence="3 4">
    <name type="scientific">Candidatus Schekmanbacteria bacterium RBG_16_38_10</name>
    <dbReference type="NCBI Taxonomy" id="1817879"/>
    <lineage>
        <taxon>Bacteria</taxon>
        <taxon>Candidatus Schekmaniibacteriota</taxon>
    </lineage>
</organism>
<dbReference type="PANTHER" id="PTHR35894">
    <property type="entry name" value="GENERAL SECRETION PATHWAY PROTEIN A-RELATED"/>
    <property type="match status" value="1"/>
</dbReference>
<evidence type="ECO:0000259" key="2">
    <source>
        <dbReference type="PROSITE" id="PS51724"/>
    </source>
</evidence>
<dbReference type="GO" id="GO:0016887">
    <property type="term" value="F:ATP hydrolysis activity"/>
    <property type="evidence" value="ECO:0007669"/>
    <property type="project" value="InterPro"/>
</dbReference>
<dbReference type="EMBL" id="MGDE01000159">
    <property type="protein sequence ID" value="OGL44891.1"/>
    <property type="molecule type" value="Genomic_DNA"/>
</dbReference>
<dbReference type="SMART" id="SM00382">
    <property type="entry name" value="AAA"/>
    <property type="match status" value="1"/>
</dbReference>
<dbReference type="GO" id="GO:0042834">
    <property type="term" value="F:peptidoglycan binding"/>
    <property type="evidence" value="ECO:0007669"/>
    <property type="project" value="InterPro"/>
</dbReference>
<keyword evidence="1" id="KW-1133">Transmembrane helix</keyword>
<dbReference type="InterPro" id="IPR027417">
    <property type="entry name" value="P-loop_NTPase"/>
</dbReference>
<dbReference type="AlphaFoldDB" id="A0A1F7RTX9"/>
<dbReference type="PANTHER" id="PTHR35894:SF1">
    <property type="entry name" value="PHOSPHORIBULOKINASE _ URIDINE KINASE FAMILY"/>
    <property type="match status" value="1"/>
</dbReference>
<accession>A0A1F7RTX9</accession>
<reference evidence="3 4" key="1">
    <citation type="journal article" date="2016" name="Nat. Commun.">
        <title>Thousands of microbial genomes shed light on interconnected biogeochemical processes in an aquifer system.</title>
        <authorList>
            <person name="Anantharaman K."/>
            <person name="Brown C.T."/>
            <person name="Hug L.A."/>
            <person name="Sharon I."/>
            <person name="Castelle C.J."/>
            <person name="Probst A.J."/>
            <person name="Thomas B.C."/>
            <person name="Singh A."/>
            <person name="Wilkins M.J."/>
            <person name="Karaoz U."/>
            <person name="Brodie E.L."/>
            <person name="Williams K.H."/>
            <person name="Hubbard S.S."/>
            <person name="Banfield J.F."/>
        </authorList>
    </citation>
    <scope>NUCLEOTIDE SEQUENCE [LARGE SCALE GENOMIC DNA]</scope>
</reference>
<name>A0A1F7RTX9_9BACT</name>
<feature type="transmembrane region" description="Helical" evidence="1">
    <location>
        <begin position="287"/>
        <end position="306"/>
    </location>
</feature>
<dbReference type="InterPro" id="IPR049945">
    <property type="entry name" value="AAA_22"/>
</dbReference>
<dbReference type="InterPro" id="IPR052026">
    <property type="entry name" value="ExeA_AAA_ATPase_DNA-bind"/>
</dbReference>
<keyword evidence="1" id="KW-0812">Transmembrane</keyword>
<proteinExistence type="predicted"/>
<dbReference type="CDD" id="cd00009">
    <property type="entry name" value="AAA"/>
    <property type="match status" value="1"/>
</dbReference>
<gene>
    <name evidence="3" type="ORF">A2W05_06450</name>
</gene>
<dbReference type="Pfam" id="PF13401">
    <property type="entry name" value="AAA_22"/>
    <property type="match status" value="1"/>
</dbReference>